<evidence type="ECO:0000313" key="3">
    <source>
        <dbReference type="Proteomes" id="UP001212841"/>
    </source>
</evidence>
<organism evidence="2 3">
    <name type="scientific">Rhizophlyctis rosea</name>
    <dbReference type="NCBI Taxonomy" id="64517"/>
    <lineage>
        <taxon>Eukaryota</taxon>
        <taxon>Fungi</taxon>
        <taxon>Fungi incertae sedis</taxon>
        <taxon>Chytridiomycota</taxon>
        <taxon>Chytridiomycota incertae sedis</taxon>
        <taxon>Chytridiomycetes</taxon>
        <taxon>Rhizophlyctidales</taxon>
        <taxon>Rhizophlyctidaceae</taxon>
        <taxon>Rhizophlyctis</taxon>
    </lineage>
</organism>
<accession>A0AAD5X5F3</accession>
<dbReference type="SUPFAM" id="SSF103657">
    <property type="entry name" value="BAR/IMD domain-like"/>
    <property type="match status" value="1"/>
</dbReference>
<dbReference type="AlphaFoldDB" id="A0AAD5X5F3"/>
<feature type="region of interest" description="Disordered" evidence="1">
    <location>
        <begin position="1"/>
        <end position="50"/>
    </location>
</feature>
<reference evidence="2" key="1">
    <citation type="submission" date="2020-05" db="EMBL/GenBank/DDBJ databases">
        <title>Phylogenomic resolution of chytrid fungi.</title>
        <authorList>
            <person name="Stajich J.E."/>
            <person name="Amses K."/>
            <person name="Simmons R."/>
            <person name="Seto K."/>
            <person name="Myers J."/>
            <person name="Bonds A."/>
            <person name="Quandt C.A."/>
            <person name="Barry K."/>
            <person name="Liu P."/>
            <person name="Grigoriev I."/>
            <person name="Longcore J.E."/>
            <person name="James T.Y."/>
        </authorList>
    </citation>
    <scope>NUCLEOTIDE SEQUENCE</scope>
    <source>
        <strain evidence="2">JEL0318</strain>
    </source>
</reference>
<sequence>MPHSSVPNHHPRPSYPSPAPSITSSTSTSSTSFTISLPRPHTTSPLKRTRKTLTSAPLLSTPSFDVPIPPFLSLSLSRKKSAKRTNTVRRVVTAMSSSTASAASTSSALSLDGGEIGGVRFGSGTIGRSGNGTNGRSGGGGIASGGSSGTLERVQKDRKDVAAEVKPSYAFPESALKYSEHLVTADDIAFDILIDRLNQGLDATLELQELLAARAEVESTYAKLVSETLRKRAPKSETGPLRITLDRSLSLQNVYASSHLQLGVRIGEEISGPLSVLLAELKRVRKHVLMARERGGKEVEGFYGVMQKCAKDFISKRKEYKWVKENKKIEMGNAAEKQLNRLKAEMDNA</sequence>
<feature type="compositionally biased region" description="Polar residues" evidence="1">
    <location>
        <begin position="41"/>
        <end position="50"/>
    </location>
</feature>
<dbReference type="Gene3D" id="1.20.1270.60">
    <property type="entry name" value="Arfaptin homology (AH) domain/BAR domain"/>
    <property type="match status" value="1"/>
</dbReference>
<protein>
    <submittedName>
        <fullName evidence="2">Uncharacterized protein</fullName>
    </submittedName>
</protein>
<dbReference type="EMBL" id="JADGJD010000269">
    <property type="protein sequence ID" value="KAJ3052745.1"/>
    <property type="molecule type" value="Genomic_DNA"/>
</dbReference>
<name>A0AAD5X5F3_9FUNG</name>
<comment type="caution">
    <text evidence="2">The sequence shown here is derived from an EMBL/GenBank/DDBJ whole genome shotgun (WGS) entry which is preliminary data.</text>
</comment>
<proteinExistence type="predicted"/>
<feature type="compositionally biased region" description="Low complexity" evidence="1">
    <location>
        <begin position="20"/>
        <end position="38"/>
    </location>
</feature>
<dbReference type="Proteomes" id="UP001212841">
    <property type="component" value="Unassembled WGS sequence"/>
</dbReference>
<evidence type="ECO:0000256" key="1">
    <source>
        <dbReference type="SAM" id="MobiDB-lite"/>
    </source>
</evidence>
<keyword evidence="3" id="KW-1185">Reference proteome</keyword>
<feature type="region of interest" description="Disordered" evidence="1">
    <location>
        <begin position="122"/>
        <end position="159"/>
    </location>
</feature>
<evidence type="ECO:0000313" key="2">
    <source>
        <dbReference type="EMBL" id="KAJ3052745.1"/>
    </source>
</evidence>
<dbReference type="InterPro" id="IPR027267">
    <property type="entry name" value="AH/BAR_dom_sf"/>
</dbReference>
<feature type="compositionally biased region" description="Gly residues" evidence="1">
    <location>
        <begin position="122"/>
        <end position="148"/>
    </location>
</feature>
<feature type="non-terminal residue" evidence="2">
    <location>
        <position position="1"/>
    </location>
</feature>
<gene>
    <name evidence="2" type="ORF">HK097_005732</name>
</gene>